<dbReference type="GO" id="GO:0000976">
    <property type="term" value="F:transcription cis-regulatory region binding"/>
    <property type="evidence" value="ECO:0007669"/>
    <property type="project" value="TreeGrafter"/>
</dbReference>
<evidence type="ECO:0000313" key="6">
    <source>
        <dbReference type="Proteomes" id="UP000298337"/>
    </source>
</evidence>
<dbReference type="GO" id="GO:0000156">
    <property type="term" value="F:phosphorelay response regulator activity"/>
    <property type="evidence" value="ECO:0007669"/>
    <property type="project" value="TreeGrafter"/>
</dbReference>
<feature type="modified residue" description="4-aspartylphosphate" evidence="2">
    <location>
        <position position="60"/>
    </location>
</feature>
<feature type="domain" description="HTH LytTR-type" evidence="4">
    <location>
        <begin position="142"/>
        <end position="240"/>
    </location>
</feature>
<dbReference type="GO" id="GO:0005829">
    <property type="term" value="C:cytosol"/>
    <property type="evidence" value="ECO:0007669"/>
    <property type="project" value="TreeGrafter"/>
</dbReference>
<dbReference type="Pfam" id="PF04397">
    <property type="entry name" value="LytTR"/>
    <property type="match status" value="1"/>
</dbReference>
<sequence>MPDASVPLKCLVVDDEPLAQALLSDYIRKTPGLELVAAVSDPLLGLEWVRRMPPDLVFLDMHMPELDGVQFLQILQQRCLVIVTTAYSEYALAGYEHHVVDYLLKPITLERFLIATHKAQRRGQAHQPVPVVAGAAPESPFIFIRTEYKILKLNLSDIYYLEGARDYVVIHTTTEKVLTLQSLRSLEAQLPAEQFARIHKSYVVAFARIAFIERNRVSIRQQLLPISETYREAFFKRLNLGA</sequence>
<protein>
    <submittedName>
        <fullName evidence="5">Response regulator transcription factor</fullName>
    </submittedName>
</protein>
<dbReference type="EMBL" id="SRLA01000007">
    <property type="protein sequence ID" value="TGE03725.1"/>
    <property type="molecule type" value="Genomic_DNA"/>
</dbReference>
<evidence type="ECO:0000313" key="5">
    <source>
        <dbReference type="EMBL" id="TGE03725.1"/>
    </source>
</evidence>
<dbReference type="GO" id="GO:0032993">
    <property type="term" value="C:protein-DNA complex"/>
    <property type="evidence" value="ECO:0007669"/>
    <property type="project" value="TreeGrafter"/>
</dbReference>
<dbReference type="RefSeq" id="WP_135436826.1">
    <property type="nucleotide sequence ID" value="NZ_SRLA01000007.1"/>
</dbReference>
<dbReference type="GO" id="GO:0006355">
    <property type="term" value="P:regulation of DNA-templated transcription"/>
    <property type="evidence" value="ECO:0007669"/>
    <property type="project" value="TreeGrafter"/>
</dbReference>
<reference evidence="5 6" key="1">
    <citation type="submission" date="2019-04" db="EMBL/GenBank/DDBJ databases">
        <authorList>
            <person name="Feng G."/>
            <person name="Zhang J."/>
            <person name="Zhu H."/>
        </authorList>
    </citation>
    <scope>NUCLEOTIDE SEQUENCE [LARGE SCALE GENOMIC DNA]</scope>
    <source>
        <strain evidence="5 6">92R-1</strain>
    </source>
</reference>
<dbReference type="AlphaFoldDB" id="A0A4Z0P1L2"/>
<organism evidence="5 6">
    <name type="scientific">Hymenobacter fodinae</name>
    <dbReference type="NCBI Taxonomy" id="2510796"/>
    <lineage>
        <taxon>Bacteria</taxon>
        <taxon>Pseudomonadati</taxon>
        <taxon>Bacteroidota</taxon>
        <taxon>Cytophagia</taxon>
        <taxon>Cytophagales</taxon>
        <taxon>Hymenobacteraceae</taxon>
        <taxon>Hymenobacter</taxon>
    </lineage>
</organism>
<dbReference type="Gene3D" id="3.40.50.2300">
    <property type="match status" value="1"/>
</dbReference>
<dbReference type="PROSITE" id="PS50110">
    <property type="entry name" value="RESPONSE_REGULATORY"/>
    <property type="match status" value="1"/>
</dbReference>
<evidence type="ECO:0000256" key="1">
    <source>
        <dbReference type="ARBA" id="ARBA00023125"/>
    </source>
</evidence>
<dbReference type="Pfam" id="PF00072">
    <property type="entry name" value="Response_reg"/>
    <property type="match status" value="1"/>
</dbReference>
<keyword evidence="2" id="KW-0597">Phosphoprotein</keyword>
<dbReference type="PANTHER" id="PTHR48111">
    <property type="entry name" value="REGULATOR OF RPOS"/>
    <property type="match status" value="1"/>
</dbReference>
<name>A0A4Z0P1L2_9BACT</name>
<comment type="caution">
    <text evidence="5">The sequence shown here is derived from an EMBL/GenBank/DDBJ whole genome shotgun (WGS) entry which is preliminary data.</text>
</comment>
<accession>A0A4Z0P1L2</accession>
<dbReference type="SMART" id="SM00448">
    <property type="entry name" value="REC"/>
    <property type="match status" value="1"/>
</dbReference>
<dbReference type="PANTHER" id="PTHR48111:SF17">
    <property type="entry name" value="TRANSCRIPTIONAL REGULATORY PROTEIN YPDB"/>
    <property type="match status" value="1"/>
</dbReference>
<evidence type="ECO:0000256" key="2">
    <source>
        <dbReference type="PROSITE-ProRule" id="PRU00169"/>
    </source>
</evidence>
<gene>
    <name evidence="5" type="ORF">EU556_24230</name>
</gene>
<keyword evidence="6" id="KW-1185">Reference proteome</keyword>
<dbReference type="InterPro" id="IPR011006">
    <property type="entry name" value="CheY-like_superfamily"/>
</dbReference>
<dbReference type="PROSITE" id="PS50930">
    <property type="entry name" value="HTH_LYTTR"/>
    <property type="match status" value="1"/>
</dbReference>
<dbReference type="SUPFAM" id="SSF52172">
    <property type="entry name" value="CheY-like"/>
    <property type="match status" value="1"/>
</dbReference>
<feature type="domain" description="Response regulatory" evidence="3">
    <location>
        <begin position="9"/>
        <end position="120"/>
    </location>
</feature>
<dbReference type="SMART" id="SM00850">
    <property type="entry name" value="LytTR"/>
    <property type="match status" value="1"/>
</dbReference>
<dbReference type="OrthoDB" id="1646880at2"/>
<proteinExistence type="predicted"/>
<evidence type="ECO:0000259" key="4">
    <source>
        <dbReference type="PROSITE" id="PS50930"/>
    </source>
</evidence>
<keyword evidence="1" id="KW-0238">DNA-binding</keyword>
<dbReference type="Gene3D" id="2.40.50.1020">
    <property type="entry name" value="LytTr DNA-binding domain"/>
    <property type="match status" value="1"/>
</dbReference>
<dbReference type="InterPro" id="IPR001789">
    <property type="entry name" value="Sig_transdc_resp-reg_receiver"/>
</dbReference>
<dbReference type="InterPro" id="IPR007492">
    <property type="entry name" value="LytTR_DNA-bd_dom"/>
</dbReference>
<dbReference type="InterPro" id="IPR039420">
    <property type="entry name" value="WalR-like"/>
</dbReference>
<evidence type="ECO:0000259" key="3">
    <source>
        <dbReference type="PROSITE" id="PS50110"/>
    </source>
</evidence>
<dbReference type="Proteomes" id="UP000298337">
    <property type="component" value="Unassembled WGS sequence"/>
</dbReference>